<dbReference type="EMBL" id="SRSC01000002">
    <property type="protein sequence ID" value="TGU72210.1"/>
    <property type="molecule type" value="Genomic_DNA"/>
</dbReference>
<proteinExistence type="predicted"/>
<name>A0A4S1CGJ5_9BACT</name>
<dbReference type="PANTHER" id="PTHR36849">
    <property type="entry name" value="CYTOPLASMIC PROTEIN-RELATED"/>
    <property type="match status" value="1"/>
</dbReference>
<evidence type="ECO:0000313" key="2">
    <source>
        <dbReference type="Proteomes" id="UP000306416"/>
    </source>
</evidence>
<dbReference type="AlphaFoldDB" id="A0A4S1CGJ5"/>
<dbReference type="Pfam" id="PF22752">
    <property type="entry name" value="DUF488-N3i"/>
    <property type="match status" value="1"/>
</dbReference>
<gene>
    <name evidence="1" type="ORF">E4633_07810</name>
</gene>
<dbReference type="InterPro" id="IPR052552">
    <property type="entry name" value="YeaO-like"/>
</dbReference>
<sequence>MIALKRVYDAPGPDDGLRILVDRLWPRGVKKEAAHLDRWEKELAPSDDLRRWFAHDPDKWAEFRRRFREELADKGALLHELARQGEKGRVTLLYAAKDEEHNNAVVLKELLEEEGHGR</sequence>
<protein>
    <submittedName>
        <fullName evidence="1">DUF488 domain-containing protein</fullName>
    </submittedName>
</protein>
<dbReference type="PANTHER" id="PTHR36849:SF1">
    <property type="entry name" value="CYTOPLASMIC PROTEIN"/>
    <property type="match status" value="1"/>
</dbReference>
<comment type="caution">
    <text evidence="1">The sequence shown here is derived from an EMBL/GenBank/DDBJ whole genome shotgun (WGS) entry which is preliminary data.</text>
</comment>
<evidence type="ECO:0000313" key="1">
    <source>
        <dbReference type="EMBL" id="TGU72210.1"/>
    </source>
</evidence>
<organism evidence="1 2">
    <name type="scientific">Geomonas terrae</name>
    <dbReference type="NCBI Taxonomy" id="2562681"/>
    <lineage>
        <taxon>Bacteria</taxon>
        <taxon>Pseudomonadati</taxon>
        <taxon>Thermodesulfobacteriota</taxon>
        <taxon>Desulfuromonadia</taxon>
        <taxon>Geobacterales</taxon>
        <taxon>Geobacteraceae</taxon>
        <taxon>Geomonas</taxon>
    </lineage>
</organism>
<reference evidence="1 2" key="1">
    <citation type="submission" date="2019-04" db="EMBL/GenBank/DDBJ databases">
        <title>Geobacter oryzae sp. nov., ferric-reducing bacteria isolated from paddy soil.</title>
        <authorList>
            <person name="Xu Z."/>
            <person name="Masuda Y."/>
            <person name="Itoh H."/>
            <person name="Senoo K."/>
        </authorList>
    </citation>
    <scope>NUCLEOTIDE SEQUENCE [LARGE SCALE GENOMIC DNA]</scope>
    <source>
        <strain evidence="1 2">Red111</strain>
    </source>
</reference>
<dbReference type="Proteomes" id="UP000306416">
    <property type="component" value="Unassembled WGS sequence"/>
</dbReference>
<dbReference type="RefSeq" id="WP_135869697.1">
    <property type="nucleotide sequence ID" value="NZ_SRSC01000002.1"/>
</dbReference>
<keyword evidence="2" id="KW-1185">Reference proteome</keyword>
<accession>A0A4S1CGJ5</accession>